<comment type="caution">
    <text evidence="5">The sequence shown here is derived from an EMBL/GenBank/DDBJ whole genome shotgun (WGS) entry which is preliminary data.</text>
</comment>
<dbReference type="SUPFAM" id="SSF52540">
    <property type="entry name" value="P-loop containing nucleoside triphosphate hydrolases"/>
    <property type="match status" value="1"/>
</dbReference>
<evidence type="ECO:0000313" key="5">
    <source>
        <dbReference type="EMBL" id="GFJ78057.1"/>
    </source>
</evidence>
<dbReference type="PANTHER" id="PTHR24221:SF654">
    <property type="entry name" value="ATP-BINDING CASSETTE SUB-FAMILY B MEMBER 6"/>
    <property type="match status" value="1"/>
</dbReference>
<dbReference type="EMBL" id="BLPF01000001">
    <property type="protein sequence ID" value="GFJ78057.1"/>
    <property type="molecule type" value="Genomic_DNA"/>
</dbReference>
<protein>
    <submittedName>
        <fullName evidence="5">Multidrug ABC transporter permease</fullName>
    </submittedName>
</protein>
<evidence type="ECO:0000313" key="6">
    <source>
        <dbReference type="Proteomes" id="UP000482800"/>
    </source>
</evidence>
<evidence type="ECO:0000256" key="1">
    <source>
        <dbReference type="ARBA" id="ARBA00022741"/>
    </source>
</evidence>
<dbReference type="GO" id="GO:0005524">
    <property type="term" value="F:ATP binding"/>
    <property type="evidence" value="ECO:0007669"/>
    <property type="project" value="UniProtKB-KW"/>
</dbReference>
<dbReference type="Gene3D" id="3.40.50.300">
    <property type="entry name" value="P-loop containing nucleotide triphosphate hydrolases"/>
    <property type="match status" value="1"/>
</dbReference>
<dbReference type="SMART" id="SM00382">
    <property type="entry name" value="AAA"/>
    <property type="match status" value="1"/>
</dbReference>
<dbReference type="RefSeq" id="WP_173055829.1">
    <property type="nucleotide sequence ID" value="NZ_BAABGO010000006.1"/>
</dbReference>
<dbReference type="AlphaFoldDB" id="A0A6V8K8H8"/>
<dbReference type="GO" id="GO:0016887">
    <property type="term" value="F:ATP hydrolysis activity"/>
    <property type="evidence" value="ECO:0007669"/>
    <property type="project" value="InterPro"/>
</dbReference>
<dbReference type="Proteomes" id="UP000482800">
    <property type="component" value="Unassembled WGS sequence"/>
</dbReference>
<dbReference type="Pfam" id="PF00005">
    <property type="entry name" value="ABC_tran"/>
    <property type="match status" value="1"/>
</dbReference>
<reference evidence="5 6" key="2">
    <citation type="submission" date="2020-03" db="EMBL/GenBank/DDBJ databases">
        <authorList>
            <person name="Ichikawa N."/>
            <person name="Kimura A."/>
            <person name="Kitahashi Y."/>
            <person name="Uohara A."/>
        </authorList>
    </citation>
    <scope>NUCLEOTIDE SEQUENCE [LARGE SCALE GENOMIC DNA]</scope>
    <source>
        <strain evidence="5 6">NBRC 108639</strain>
    </source>
</reference>
<dbReference type="InterPro" id="IPR017871">
    <property type="entry name" value="ABC_transporter-like_CS"/>
</dbReference>
<dbReference type="InterPro" id="IPR039421">
    <property type="entry name" value="Type_1_exporter"/>
</dbReference>
<dbReference type="PROSITE" id="PS00211">
    <property type="entry name" value="ABC_TRANSPORTER_1"/>
    <property type="match status" value="1"/>
</dbReference>
<organism evidence="5 6">
    <name type="scientific">Phytohabitans houttuyneae</name>
    <dbReference type="NCBI Taxonomy" id="1076126"/>
    <lineage>
        <taxon>Bacteria</taxon>
        <taxon>Bacillati</taxon>
        <taxon>Actinomycetota</taxon>
        <taxon>Actinomycetes</taxon>
        <taxon>Micromonosporales</taxon>
        <taxon>Micromonosporaceae</taxon>
    </lineage>
</organism>
<evidence type="ECO:0000256" key="3">
    <source>
        <dbReference type="SAM" id="Phobius"/>
    </source>
</evidence>
<keyword evidence="2" id="KW-0067">ATP-binding</keyword>
<feature type="transmembrane region" description="Helical" evidence="3">
    <location>
        <begin position="272"/>
        <end position="289"/>
    </location>
</feature>
<gene>
    <name evidence="5" type="ORF">Phou_022370</name>
</gene>
<keyword evidence="1" id="KW-0547">Nucleotide-binding</keyword>
<sequence>MTGGRVRSGLRSWVFARRADWSARASLLRLLVAEGRWLVSVVAATRVVTALLPTLAAASAAYVVRTLGQPAGAIHLLVAACGVGGVVVLTQTVYALGGTVDYLVIRRVDGAVRRRVRVVALGPPGIGHLESPRFQDDACRATDDGRGLGRSGSPGAAAIGQLALMSRSAGAVIAAVALAAIAVVPAVLLLAVAVVVGARIRRQWMSLASAKDAAAADRRRVGYWTGLAEEKAAKEVLLFGLGPWIHGRWRVWSARSNTPQWRVATRVVRQQWTSAVLVVAAAAVAWGVLGSGSFTTAEIAMGLLLIWGIFTLTEHGEEMFDVEYGTRAAQALARLESGSGGAATAERSARPPATAPTIRFESVSFSYPGDPDRPVLKDLTLTLHAGETVALVGRNGTGKTTLVRLLAGLYQPTAGRITVDGVDLAELDLAAWRSSVAAVFQEHVRYPASAGDNVALAAPEALADREGVVAALRKAGADEALPAGLDGSLWREGSAGTDLSGGQWQRIAVARALFAVAHGRRVLVLDEPTANLDVRAEATFHESIVSAVDGATVLLISHRLSTVRPADRIVLLRDGRIVEQGGHRELMARDSEYRRLYLLQARRFEEAGTHQTS</sequence>
<dbReference type="InterPro" id="IPR027417">
    <property type="entry name" value="P-loop_NTPase"/>
</dbReference>
<evidence type="ECO:0000259" key="4">
    <source>
        <dbReference type="PROSITE" id="PS50893"/>
    </source>
</evidence>
<dbReference type="PANTHER" id="PTHR24221">
    <property type="entry name" value="ATP-BINDING CASSETTE SUB-FAMILY B"/>
    <property type="match status" value="1"/>
</dbReference>
<name>A0A6V8K8H8_9ACTN</name>
<reference evidence="5 6" key="1">
    <citation type="submission" date="2020-03" db="EMBL/GenBank/DDBJ databases">
        <title>Whole genome shotgun sequence of Phytohabitans houttuyneae NBRC 108639.</title>
        <authorList>
            <person name="Komaki H."/>
            <person name="Tamura T."/>
        </authorList>
    </citation>
    <scope>NUCLEOTIDE SEQUENCE [LARGE SCALE GENOMIC DNA]</scope>
    <source>
        <strain evidence="5 6">NBRC 108639</strain>
    </source>
</reference>
<keyword evidence="3" id="KW-0812">Transmembrane</keyword>
<dbReference type="GO" id="GO:0034040">
    <property type="term" value="F:ATPase-coupled lipid transmembrane transporter activity"/>
    <property type="evidence" value="ECO:0007669"/>
    <property type="project" value="TreeGrafter"/>
</dbReference>
<proteinExistence type="predicted"/>
<accession>A0A6V8K8H8</accession>
<dbReference type="InterPro" id="IPR003439">
    <property type="entry name" value="ABC_transporter-like_ATP-bd"/>
</dbReference>
<feature type="domain" description="ABC transporter" evidence="4">
    <location>
        <begin position="358"/>
        <end position="599"/>
    </location>
</feature>
<dbReference type="InterPro" id="IPR003593">
    <property type="entry name" value="AAA+_ATPase"/>
</dbReference>
<evidence type="ECO:0000256" key="2">
    <source>
        <dbReference type="ARBA" id="ARBA00022840"/>
    </source>
</evidence>
<feature type="transmembrane region" description="Helical" evidence="3">
    <location>
        <begin position="171"/>
        <end position="196"/>
    </location>
</feature>
<keyword evidence="6" id="KW-1185">Reference proteome</keyword>
<feature type="transmembrane region" description="Helical" evidence="3">
    <location>
        <begin position="76"/>
        <end position="97"/>
    </location>
</feature>
<dbReference type="PROSITE" id="PS50893">
    <property type="entry name" value="ABC_TRANSPORTER_2"/>
    <property type="match status" value="1"/>
</dbReference>
<keyword evidence="3" id="KW-1133">Transmembrane helix</keyword>
<feature type="transmembrane region" description="Helical" evidence="3">
    <location>
        <begin position="37"/>
        <end position="64"/>
    </location>
</feature>
<keyword evidence="3" id="KW-0472">Membrane</keyword>